<accession>A0ACB7RSN9</accession>
<proteinExistence type="predicted"/>
<name>A0ACB7RSN9_HYAAI</name>
<organism evidence="1 2">
    <name type="scientific">Hyalomma asiaticum</name>
    <name type="common">Tick</name>
    <dbReference type="NCBI Taxonomy" id="266040"/>
    <lineage>
        <taxon>Eukaryota</taxon>
        <taxon>Metazoa</taxon>
        <taxon>Ecdysozoa</taxon>
        <taxon>Arthropoda</taxon>
        <taxon>Chelicerata</taxon>
        <taxon>Arachnida</taxon>
        <taxon>Acari</taxon>
        <taxon>Parasitiformes</taxon>
        <taxon>Ixodida</taxon>
        <taxon>Ixodoidea</taxon>
        <taxon>Ixodidae</taxon>
        <taxon>Hyalomminae</taxon>
        <taxon>Hyalomma</taxon>
    </lineage>
</organism>
<sequence length="157" mass="17347">MGPYWLAGKAATASEATETWKMAPVDCKELLHVSLALVRREGILIIATIDMRLYISMDAGHHIQEVKAARQWNGRVTAMALHGPLLVIGLDSGRLCVYRTQGSLIDIVPRLPDWSQQLYKDPIIAVDVTSDPVTMRPIVAATTLREELLVSWPFGSV</sequence>
<protein>
    <submittedName>
        <fullName evidence="1">Uncharacterized protein</fullName>
    </submittedName>
</protein>
<dbReference type="Proteomes" id="UP000821845">
    <property type="component" value="Chromosome 8"/>
</dbReference>
<keyword evidence="2" id="KW-1185">Reference proteome</keyword>
<comment type="caution">
    <text evidence="1">The sequence shown here is derived from an EMBL/GenBank/DDBJ whole genome shotgun (WGS) entry which is preliminary data.</text>
</comment>
<dbReference type="EMBL" id="CM023488">
    <property type="protein sequence ID" value="KAH6924822.1"/>
    <property type="molecule type" value="Genomic_DNA"/>
</dbReference>
<evidence type="ECO:0000313" key="1">
    <source>
        <dbReference type="EMBL" id="KAH6924822.1"/>
    </source>
</evidence>
<evidence type="ECO:0000313" key="2">
    <source>
        <dbReference type="Proteomes" id="UP000821845"/>
    </source>
</evidence>
<gene>
    <name evidence="1" type="ORF">HPB50_025699</name>
</gene>
<reference evidence="1" key="1">
    <citation type="submission" date="2020-05" db="EMBL/GenBank/DDBJ databases">
        <title>Large-scale comparative analyses of tick genomes elucidate their genetic diversity and vector capacities.</title>
        <authorList>
            <person name="Jia N."/>
            <person name="Wang J."/>
            <person name="Shi W."/>
            <person name="Du L."/>
            <person name="Sun Y."/>
            <person name="Zhan W."/>
            <person name="Jiang J."/>
            <person name="Wang Q."/>
            <person name="Zhang B."/>
            <person name="Ji P."/>
            <person name="Sakyi L.B."/>
            <person name="Cui X."/>
            <person name="Yuan T."/>
            <person name="Jiang B."/>
            <person name="Yang W."/>
            <person name="Lam T.T.-Y."/>
            <person name="Chang Q."/>
            <person name="Ding S."/>
            <person name="Wang X."/>
            <person name="Zhu J."/>
            <person name="Ruan X."/>
            <person name="Zhao L."/>
            <person name="Wei J."/>
            <person name="Que T."/>
            <person name="Du C."/>
            <person name="Cheng J."/>
            <person name="Dai P."/>
            <person name="Han X."/>
            <person name="Huang E."/>
            <person name="Gao Y."/>
            <person name="Liu J."/>
            <person name="Shao H."/>
            <person name="Ye R."/>
            <person name="Li L."/>
            <person name="Wei W."/>
            <person name="Wang X."/>
            <person name="Wang C."/>
            <person name="Yang T."/>
            <person name="Huo Q."/>
            <person name="Li W."/>
            <person name="Guo W."/>
            <person name="Chen H."/>
            <person name="Zhou L."/>
            <person name="Ni X."/>
            <person name="Tian J."/>
            <person name="Zhou Y."/>
            <person name="Sheng Y."/>
            <person name="Liu T."/>
            <person name="Pan Y."/>
            <person name="Xia L."/>
            <person name="Li J."/>
            <person name="Zhao F."/>
            <person name="Cao W."/>
        </authorList>
    </citation>
    <scope>NUCLEOTIDE SEQUENCE</scope>
    <source>
        <strain evidence="1">Hyas-2018</strain>
    </source>
</reference>